<keyword evidence="3" id="KW-1185">Reference proteome</keyword>
<evidence type="ECO:0000256" key="1">
    <source>
        <dbReference type="SAM" id="MobiDB-lite"/>
    </source>
</evidence>
<reference evidence="2 3" key="1">
    <citation type="submission" date="2017-03" db="EMBL/GenBank/DDBJ databases">
        <title>WGS assembly of Porphyra umbilicalis.</title>
        <authorList>
            <person name="Brawley S.H."/>
            <person name="Blouin N.A."/>
            <person name="Ficko-Blean E."/>
            <person name="Wheeler G.L."/>
            <person name="Lohr M."/>
            <person name="Goodson H.V."/>
            <person name="Jenkins J.W."/>
            <person name="Blaby-Haas C.E."/>
            <person name="Helliwell K.E."/>
            <person name="Chan C."/>
            <person name="Marriage T."/>
            <person name="Bhattacharya D."/>
            <person name="Klein A.S."/>
            <person name="Badis Y."/>
            <person name="Brodie J."/>
            <person name="Cao Y."/>
            <person name="Collen J."/>
            <person name="Dittami S.M."/>
            <person name="Gachon C.M."/>
            <person name="Green B.R."/>
            <person name="Karpowicz S."/>
            <person name="Kim J.W."/>
            <person name="Kudahl U."/>
            <person name="Lin S."/>
            <person name="Michel G."/>
            <person name="Mittag M."/>
            <person name="Olson B.J."/>
            <person name="Pangilinan J."/>
            <person name="Peng Y."/>
            <person name="Qiu H."/>
            <person name="Shu S."/>
            <person name="Singer J.T."/>
            <person name="Smith A.G."/>
            <person name="Sprecher B.N."/>
            <person name="Wagner V."/>
            <person name="Wang W."/>
            <person name="Wang Z.-Y."/>
            <person name="Yan J."/>
            <person name="Yarish C."/>
            <person name="Zoeuner-Riek S."/>
            <person name="Zhuang Y."/>
            <person name="Zou Y."/>
            <person name="Lindquist E.A."/>
            <person name="Grimwood J."/>
            <person name="Barry K."/>
            <person name="Rokhsar D.S."/>
            <person name="Schmutz J."/>
            <person name="Stiller J.W."/>
            <person name="Grossman A.R."/>
            <person name="Prochnik S.E."/>
        </authorList>
    </citation>
    <scope>NUCLEOTIDE SEQUENCE [LARGE SCALE GENOMIC DNA]</scope>
    <source>
        <strain evidence="2">4086291</strain>
    </source>
</reference>
<name>A0A1X6NPW3_PORUM</name>
<dbReference type="Proteomes" id="UP000218209">
    <property type="component" value="Unassembled WGS sequence"/>
</dbReference>
<dbReference type="EMBL" id="KV919231">
    <property type="protein sequence ID" value="OSX70622.1"/>
    <property type="molecule type" value="Genomic_DNA"/>
</dbReference>
<proteinExistence type="predicted"/>
<evidence type="ECO:0000313" key="2">
    <source>
        <dbReference type="EMBL" id="OSX70622.1"/>
    </source>
</evidence>
<accession>A0A1X6NPW3</accession>
<feature type="region of interest" description="Disordered" evidence="1">
    <location>
        <begin position="1"/>
        <end position="48"/>
    </location>
</feature>
<dbReference type="AlphaFoldDB" id="A0A1X6NPW3"/>
<organism evidence="2 3">
    <name type="scientific">Porphyra umbilicalis</name>
    <name type="common">Purple laver</name>
    <name type="synonym">Red alga</name>
    <dbReference type="NCBI Taxonomy" id="2786"/>
    <lineage>
        <taxon>Eukaryota</taxon>
        <taxon>Rhodophyta</taxon>
        <taxon>Bangiophyceae</taxon>
        <taxon>Bangiales</taxon>
        <taxon>Bangiaceae</taxon>
        <taxon>Porphyra</taxon>
    </lineage>
</organism>
<sequence>MAARVARGKASSSPSRCRGWTSSGGVRRSEQTPRGRVPPRRRGTARGPVASWRVRPDWWKRPPSVIWRRDAAWAARVTPGGDLHEQCGHVCGRLALWMIGALVAQAIRRVQVFQRFVACAPERRETHFSTVQ</sequence>
<protein>
    <submittedName>
        <fullName evidence="2">Uncharacterized protein</fullName>
    </submittedName>
</protein>
<evidence type="ECO:0000313" key="3">
    <source>
        <dbReference type="Proteomes" id="UP000218209"/>
    </source>
</evidence>
<gene>
    <name evidence="2" type="ORF">BU14_0709s0006</name>
</gene>
<feature type="compositionally biased region" description="Polar residues" evidence="1">
    <location>
        <begin position="10"/>
        <end position="24"/>
    </location>
</feature>